<keyword evidence="2" id="KW-0496">Mitochondrion</keyword>
<keyword evidence="1" id="KW-0472">Membrane</keyword>
<dbReference type="AlphaFoldDB" id="A0A6C0W3V8"/>
<dbReference type="RefSeq" id="YP_009739471.1">
    <property type="nucleotide sequence ID" value="NC_046502.1"/>
</dbReference>
<dbReference type="GeneID" id="44802891"/>
<accession>A0A6C0W3V8</accession>
<evidence type="ECO:0000256" key="1">
    <source>
        <dbReference type="SAM" id="Phobius"/>
    </source>
</evidence>
<protein>
    <recommendedName>
        <fullName evidence="3">LAGLIDADG homing endonuclease</fullName>
    </recommendedName>
</protein>
<sequence>MVNGLCYLNYIDFSLILGFLSLFVRKFLNRKFKRIILILKNKDIKNKVVENINEDNISLNKAFNTVDKYTDYIIVFIFICLFWIKIINIYFSSHLSENIDSFVKVYNHIINNSFLCLFPINNEYIFQIFIYVTRKRSIEIENLFSPFHI</sequence>
<gene>
    <name evidence="2" type="primary">orf149</name>
</gene>
<feature type="transmembrane region" description="Helical" evidence="1">
    <location>
        <begin position="69"/>
        <end position="91"/>
    </location>
</feature>
<proteinExistence type="predicted"/>
<keyword evidence="1" id="KW-0812">Transmembrane</keyword>
<dbReference type="EMBL" id="MN873038">
    <property type="protein sequence ID" value="QIC20315.1"/>
    <property type="molecule type" value="Genomic_DNA"/>
</dbReference>
<organism evidence="2">
    <name type="scientific">Tricholoma saponaceum</name>
    <dbReference type="NCBI Taxonomy" id="113602"/>
    <lineage>
        <taxon>Eukaryota</taxon>
        <taxon>Fungi</taxon>
        <taxon>Dikarya</taxon>
        <taxon>Basidiomycota</taxon>
        <taxon>Agaricomycotina</taxon>
        <taxon>Agaricomycetes</taxon>
        <taxon>Agaricomycetidae</taxon>
        <taxon>Agaricales</taxon>
        <taxon>Tricholomatineae</taxon>
        <taxon>Tricholomataceae</taxon>
        <taxon>Tricholoma</taxon>
    </lineage>
</organism>
<geneLocation type="mitochondrion" evidence="2"/>
<evidence type="ECO:0000313" key="2">
    <source>
        <dbReference type="EMBL" id="QIC20315.1"/>
    </source>
</evidence>
<reference evidence="2" key="1">
    <citation type="journal article" date="2021" name="Front. Genet.">
        <title>Comparative Mitogenomic Analysis Reveals Dynamics of Intron Within and Between Tricholoma Species and Phylogeny of Basidiomycota.</title>
        <authorList>
            <person name="Huang W."/>
            <person name="Feng H."/>
            <person name="Tu W."/>
            <person name="Xiong C."/>
            <person name="Jin X."/>
            <person name="Li P."/>
            <person name="Wang X."/>
            <person name="Li Q."/>
        </authorList>
    </citation>
    <scope>NUCLEOTIDE SEQUENCE</scope>
</reference>
<keyword evidence="1" id="KW-1133">Transmembrane helix</keyword>
<evidence type="ECO:0008006" key="3">
    <source>
        <dbReference type="Google" id="ProtNLM"/>
    </source>
</evidence>
<feature type="transmembrane region" description="Helical" evidence="1">
    <location>
        <begin position="6"/>
        <end position="24"/>
    </location>
</feature>
<name>A0A6C0W3V8_9AGAR</name>